<dbReference type="Proteomes" id="UP000002051">
    <property type="component" value="Chromosome 4"/>
</dbReference>
<sequence length="256" mass="29121">MHNDSSDFAKIELSGPSLCTFTFTGIPDQKICGSGLSSVKHVNIAANIHLHWDEPPMVLLIWLLGLANVKSLTFSSNTLQISVDVSSNSESRQHDKILEHPTSCEVPIPFRTSTSTKKYKYRLFPDLCFLEKTHEKTRVDVSSYIECKCYLNHCLTRKKGPVSFNVSDSMDSNDYKRILRDLIGSYKKSGRLDKVKHPRSNHLPLPAVTCATIKEMREVYHAIGPYYRVIIKPDSSLPPKQKNKRWEAMLEFSETC</sequence>
<evidence type="ECO:0000313" key="2">
    <source>
        <dbReference type="EnsemblPlants" id="AES88465"/>
    </source>
</evidence>
<keyword evidence="3" id="KW-1185">Reference proteome</keyword>
<proteinExistence type="predicted"/>
<reference evidence="1 3" key="1">
    <citation type="journal article" date="2011" name="Nature">
        <title>The Medicago genome provides insight into the evolution of rhizobial symbioses.</title>
        <authorList>
            <person name="Young N.D."/>
            <person name="Debelle F."/>
            <person name="Oldroyd G.E."/>
            <person name="Geurts R."/>
            <person name="Cannon S.B."/>
            <person name="Udvardi M.K."/>
            <person name="Benedito V.A."/>
            <person name="Mayer K.F."/>
            <person name="Gouzy J."/>
            <person name="Schoof H."/>
            <person name="Van de Peer Y."/>
            <person name="Proost S."/>
            <person name="Cook D.R."/>
            <person name="Meyers B.C."/>
            <person name="Spannagl M."/>
            <person name="Cheung F."/>
            <person name="De Mita S."/>
            <person name="Krishnakumar V."/>
            <person name="Gundlach H."/>
            <person name="Zhou S."/>
            <person name="Mudge J."/>
            <person name="Bharti A.K."/>
            <person name="Murray J.D."/>
            <person name="Naoumkina M.A."/>
            <person name="Rosen B."/>
            <person name="Silverstein K.A."/>
            <person name="Tang H."/>
            <person name="Rombauts S."/>
            <person name="Zhao P.X."/>
            <person name="Zhou P."/>
            <person name="Barbe V."/>
            <person name="Bardou P."/>
            <person name="Bechner M."/>
            <person name="Bellec A."/>
            <person name="Berger A."/>
            <person name="Berges H."/>
            <person name="Bidwell S."/>
            <person name="Bisseling T."/>
            <person name="Choisne N."/>
            <person name="Couloux A."/>
            <person name="Denny R."/>
            <person name="Deshpande S."/>
            <person name="Dai X."/>
            <person name="Doyle J.J."/>
            <person name="Dudez A.M."/>
            <person name="Farmer A.D."/>
            <person name="Fouteau S."/>
            <person name="Franken C."/>
            <person name="Gibelin C."/>
            <person name="Gish J."/>
            <person name="Goldstein S."/>
            <person name="Gonzalez A.J."/>
            <person name="Green P.J."/>
            <person name="Hallab A."/>
            <person name="Hartog M."/>
            <person name="Hua A."/>
            <person name="Humphray S.J."/>
            <person name="Jeong D.H."/>
            <person name="Jing Y."/>
            <person name="Jocker A."/>
            <person name="Kenton S.M."/>
            <person name="Kim D.J."/>
            <person name="Klee K."/>
            <person name="Lai H."/>
            <person name="Lang C."/>
            <person name="Lin S."/>
            <person name="Macmil S.L."/>
            <person name="Magdelenat G."/>
            <person name="Matthews L."/>
            <person name="McCorrison J."/>
            <person name="Monaghan E.L."/>
            <person name="Mun J.H."/>
            <person name="Najar F.Z."/>
            <person name="Nicholson C."/>
            <person name="Noirot C."/>
            <person name="O'Bleness M."/>
            <person name="Paule C.R."/>
            <person name="Poulain J."/>
            <person name="Prion F."/>
            <person name="Qin B."/>
            <person name="Qu C."/>
            <person name="Retzel E.F."/>
            <person name="Riddle C."/>
            <person name="Sallet E."/>
            <person name="Samain S."/>
            <person name="Samson N."/>
            <person name="Sanders I."/>
            <person name="Saurat O."/>
            <person name="Scarpelli C."/>
            <person name="Schiex T."/>
            <person name="Segurens B."/>
            <person name="Severin A.J."/>
            <person name="Sherrier D.J."/>
            <person name="Shi R."/>
            <person name="Sims S."/>
            <person name="Singer S.R."/>
            <person name="Sinharoy S."/>
            <person name="Sterck L."/>
            <person name="Viollet A."/>
            <person name="Wang B.B."/>
            <person name="Wang K."/>
            <person name="Wang M."/>
            <person name="Wang X."/>
            <person name="Warfsmann J."/>
            <person name="Weissenbach J."/>
            <person name="White D.D."/>
            <person name="White J.D."/>
            <person name="Wiley G.B."/>
            <person name="Wincker P."/>
            <person name="Xing Y."/>
            <person name="Yang L."/>
            <person name="Yao Z."/>
            <person name="Ying F."/>
            <person name="Zhai J."/>
            <person name="Zhou L."/>
            <person name="Zuber A."/>
            <person name="Denarie J."/>
            <person name="Dixon R.A."/>
            <person name="May G.D."/>
            <person name="Schwartz D.C."/>
            <person name="Rogers J."/>
            <person name="Quetier F."/>
            <person name="Town C.D."/>
            <person name="Roe B.A."/>
        </authorList>
    </citation>
    <scope>NUCLEOTIDE SEQUENCE [LARGE SCALE GENOMIC DNA]</scope>
    <source>
        <strain evidence="1">A17</strain>
        <strain evidence="2 3">cv. Jemalong A17</strain>
    </source>
</reference>
<evidence type="ECO:0000313" key="3">
    <source>
        <dbReference type="Proteomes" id="UP000002051"/>
    </source>
</evidence>
<dbReference type="EnsemblPlants" id="AES88465">
    <property type="protein sequence ID" value="AES88465"/>
    <property type="gene ID" value="MTR_4g055460"/>
</dbReference>
<dbReference type="EMBL" id="CM001220">
    <property type="protein sequence ID" value="AES88465.1"/>
    <property type="molecule type" value="Genomic_DNA"/>
</dbReference>
<reference evidence="1 3" key="2">
    <citation type="journal article" date="2014" name="BMC Genomics">
        <title>An improved genome release (version Mt4.0) for the model legume Medicago truncatula.</title>
        <authorList>
            <person name="Tang H."/>
            <person name="Krishnakumar V."/>
            <person name="Bidwell S."/>
            <person name="Rosen B."/>
            <person name="Chan A."/>
            <person name="Zhou S."/>
            <person name="Gentzbittel L."/>
            <person name="Childs K.L."/>
            <person name="Yandell M."/>
            <person name="Gundlach H."/>
            <person name="Mayer K.F."/>
            <person name="Schwartz D.C."/>
            <person name="Town C.D."/>
        </authorList>
    </citation>
    <scope>GENOME REANNOTATION</scope>
    <source>
        <strain evidence="2 3">cv. Jemalong A17</strain>
    </source>
</reference>
<accession>G7JL05</accession>
<reference evidence="2" key="3">
    <citation type="submission" date="2015-04" db="UniProtKB">
        <authorList>
            <consortium name="EnsemblPlants"/>
        </authorList>
    </citation>
    <scope>IDENTIFICATION</scope>
    <source>
        <strain evidence="2">cv. Jemalong A17</strain>
    </source>
</reference>
<protein>
    <submittedName>
        <fullName evidence="1 2">Uncharacterized protein</fullName>
    </submittedName>
</protein>
<dbReference type="AlphaFoldDB" id="G7JL05"/>
<evidence type="ECO:0000313" key="1">
    <source>
        <dbReference type="EMBL" id="AES88465.1"/>
    </source>
</evidence>
<organism evidence="1 3">
    <name type="scientific">Medicago truncatula</name>
    <name type="common">Barrel medic</name>
    <name type="synonym">Medicago tribuloides</name>
    <dbReference type="NCBI Taxonomy" id="3880"/>
    <lineage>
        <taxon>Eukaryota</taxon>
        <taxon>Viridiplantae</taxon>
        <taxon>Streptophyta</taxon>
        <taxon>Embryophyta</taxon>
        <taxon>Tracheophyta</taxon>
        <taxon>Spermatophyta</taxon>
        <taxon>Magnoliopsida</taxon>
        <taxon>eudicotyledons</taxon>
        <taxon>Gunneridae</taxon>
        <taxon>Pentapetalae</taxon>
        <taxon>rosids</taxon>
        <taxon>fabids</taxon>
        <taxon>Fabales</taxon>
        <taxon>Fabaceae</taxon>
        <taxon>Papilionoideae</taxon>
        <taxon>50 kb inversion clade</taxon>
        <taxon>NPAAA clade</taxon>
        <taxon>Hologalegina</taxon>
        <taxon>IRL clade</taxon>
        <taxon>Trifolieae</taxon>
        <taxon>Medicago</taxon>
    </lineage>
</organism>
<dbReference type="PaxDb" id="3880-AES88465"/>
<name>G7JL05_MEDTR</name>
<gene>
    <name evidence="1" type="ordered locus">MTR_4g055460</name>
</gene>
<dbReference type="HOGENOM" id="CLU_1087282_0_0_1"/>